<evidence type="ECO:0000313" key="8">
    <source>
        <dbReference type="EMBL" id="KPJ68367.1"/>
    </source>
</evidence>
<dbReference type="SUPFAM" id="SSF53187">
    <property type="entry name" value="Zn-dependent exopeptidases"/>
    <property type="match status" value="1"/>
</dbReference>
<dbReference type="Pfam" id="PF07687">
    <property type="entry name" value="M20_dimer"/>
    <property type="match status" value="1"/>
</dbReference>
<dbReference type="InterPro" id="IPR010162">
    <property type="entry name" value="PepT-like"/>
</dbReference>
<dbReference type="EMBL" id="LIZX01000054">
    <property type="protein sequence ID" value="KPJ68367.1"/>
    <property type="molecule type" value="Genomic_DNA"/>
</dbReference>
<dbReference type="AlphaFoldDB" id="A0A0S7Y1N8"/>
<accession>A0A0S7Y1N8</accession>
<dbReference type="InterPro" id="IPR011650">
    <property type="entry name" value="Peptidase_M20_dimer"/>
</dbReference>
<feature type="domain" description="Peptidase M20 dimerisation" evidence="7">
    <location>
        <begin position="170"/>
        <end position="256"/>
    </location>
</feature>
<dbReference type="PIRSF" id="PIRSF001123">
    <property type="entry name" value="PepA_GA"/>
    <property type="match status" value="1"/>
</dbReference>
<dbReference type="InterPro" id="IPR036264">
    <property type="entry name" value="Bact_exopeptidase_dim_dom"/>
</dbReference>
<dbReference type="GO" id="GO:0046872">
    <property type="term" value="F:metal ion binding"/>
    <property type="evidence" value="ECO:0007669"/>
    <property type="project" value="UniProtKB-UniRule"/>
</dbReference>
<keyword evidence="2 6" id="KW-0479">Metal-binding</keyword>
<feature type="binding site" evidence="6">
    <location>
        <position position="332"/>
    </location>
    <ligand>
        <name>Zn(2+)</name>
        <dbReference type="ChEBI" id="CHEBI:29105"/>
        <label>2</label>
    </ligand>
</feature>
<dbReference type="SUPFAM" id="SSF55031">
    <property type="entry name" value="Bacterial exopeptidase dimerisation domain"/>
    <property type="match status" value="1"/>
</dbReference>
<comment type="cofactor">
    <cofactor evidence="1">
        <name>Zn(2+)</name>
        <dbReference type="ChEBI" id="CHEBI:29105"/>
    </cofactor>
</comment>
<evidence type="ECO:0000256" key="2">
    <source>
        <dbReference type="ARBA" id="ARBA00022723"/>
    </source>
</evidence>
<keyword evidence="4" id="KW-0862">Zinc</keyword>
<evidence type="ECO:0000256" key="5">
    <source>
        <dbReference type="PIRNR" id="PIRNR001123"/>
    </source>
</evidence>
<dbReference type="InterPro" id="IPR002933">
    <property type="entry name" value="Peptidase_M20"/>
</dbReference>
<comment type="cofactor">
    <cofactor evidence="6">
        <name>a divalent metal cation</name>
        <dbReference type="ChEBI" id="CHEBI:60240"/>
    </cofactor>
    <text evidence="6">Binds 2 divalent metal cations per subunit.</text>
</comment>
<evidence type="ECO:0000259" key="7">
    <source>
        <dbReference type="Pfam" id="PF07687"/>
    </source>
</evidence>
<evidence type="ECO:0000256" key="1">
    <source>
        <dbReference type="ARBA" id="ARBA00001947"/>
    </source>
</evidence>
<dbReference type="Gene3D" id="3.30.70.360">
    <property type="match status" value="1"/>
</dbReference>
<reference evidence="8 9" key="1">
    <citation type="journal article" date="2015" name="Microbiome">
        <title>Genomic resolution of linkages in carbon, nitrogen, and sulfur cycling among widespread estuary sediment bacteria.</title>
        <authorList>
            <person name="Baker B.J."/>
            <person name="Lazar C.S."/>
            <person name="Teske A.P."/>
            <person name="Dick G.J."/>
        </authorList>
    </citation>
    <scope>NUCLEOTIDE SEQUENCE [LARGE SCALE GENOMIC DNA]</scope>
    <source>
        <strain evidence="8">DG_54_3</strain>
    </source>
</reference>
<comment type="similarity">
    <text evidence="5">Belongs to the peptidase M42 family.</text>
</comment>
<evidence type="ECO:0000256" key="4">
    <source>
        <dbReference type="ARBA" id="ARBA00022833"/>
    </source>
</evidence>
<dbReference type="PATRIC" id="fig|1703775.3.peg.2499"/>
<dbReference type="InterPro" id="IPR008007">
    <property type="entry name" value="Peptidase_M42"/>
</dbReference>
<keyword evidence="3" id="KW-0378">Hydrolase</keyword>
<dbReference type="Pfam" id="PF01546">
    <property type="entry name" value="Peptidase_M20"/>
    <property type="match status" value="1"/>
</dbReference>
<dbReference type="GO" id="GO:0004177">
    <property type="term" value="F:aminopeptidase activity"/>
    <property type="evidence" value="ECO:0007669"/>
    <property type="project" value="UniProtKB-UniRule"/>
</dbReference>
<organism evidence="8 9">
    <name type="scientific">candidate division WOR-1 bacterium DG_54_3</name>
    <dbReference type="NCBI Taxonomy" id="1703775"/>
    <lineage>
        <taxon>Bacteria</taxon>
        <taxon>Bacillati</taxon>
        <taxon>Saganbacteria</taxon>
    </lineage>
</organism>
<dbReference type="PRINTS" id="PR00934">
    <property type="entry name" value="XHISDIPTASE"/>
</dbReference>
<evidence type="ECO:0000313" key="9">
    <source>
        <dbReference type="Proteomes" id="UP000051861"/>
    </source>
</evidence>
<dbReference type="InterPro" id="IPR001160">
    <property type="entry name" value="Peptidase_M20C"/>
</dbReference>
<dbReference type="PANTHER" id="PTHR42994">
    <property type="entry name" value="PEPTIDASE T"/>
    <property type="match status" value="1"/>
</dbReference>
<evidence type="ECO:0000256" key="6">
    <source>
        <dbReference type="PIRSR" id="PIRSR001123-2"/>
    </source>
</evidence>
<proteinExistence type="inferred from homology"/>
<dbReference type="Proteomes" id="UP000051861">
    <property type="component" value="Unassembled WGS sequence"/>
</dbReference>
<comment type="caution">
    <text evidence="8">The sequence shown here is derived from an EMBL/GenBank/DDBJ whole genome shotgun (WGS) entry which is preliminary data.</text>
</comment>
<dbReference type="Gene3D" id="3.40.630.10">
    <property type="entry name" value="Zn peptidases"/>
    <property type="match status" value="1"/>
</dbReference>
<dbReference type="NCBIfam" id="TIGR01883">
    <property type="entry name" value="PepT-like"/>
    <property type="match status" value="1"/>
</dbReference>
<dbReference type="GO" id="GO:0006508">
    <property type="term" value="P:proteolysis"/>
    <property type="evidence" value="ECO:0007669"/>
    <property type="project" value="InterPro"/>
</dbReference>
<evidence type="ECO:0000256" key="3">
    <source>
        <dbReference type="ARBA" id="ARBA00022801"/>
    </source>
</evidence>
<gene>
    <name evidence="8" type="ORF">AMJ44_06590</name>
</gene>
<protein>
    <recommendedName>
        <fullName evidence="7">Peptidase M20 dimerisation domain-containing protein</fullName>
    </recommendedName>
</protein>
<name>A0A0S7Y1N8_UNCSA</name>
<dbReference type="PANTHER" id="PTHR42994:SF2">
    <property type="entry name" value="PEPTIDASE"/>
    <property type="match status" value="1"/>
</dbReference>
<sequence>MSKRLIDVFFQMVRIDSESGNEKTFLNYLADLFRNDLGAVCVFDAFGNIIASVPAKNCIGKPTILFNCHGDTVKPGTGIEPIVVDGVIRSKGDTILGADDKAGISELYEAVFTTDHHPELEIVITREEETGLMGARHLDVTEMKARMGFVLDGDKLNSIVIGGPSHMIIDVEIKGKAAHAGMEPEKGISAIRAASHAISIIKEGWVDSETTCNVGIIEGGQIRNGVPEKVSIKAECRSLNHDTCIAYSNTVKEAFEVSARAIGAVADVKLDLAYRAVRIPEDASVLNTARKALEKTGLTPDTRIVCGGTDASILNGKGIQSVVLGIGCRAEHSKDEHIYVSDMETVVRVLHNLFVVLCD</sequence>